<evidence type="ECO:0000313" key="4">
    <source>
        <dbReference type="Proteomes" id="UP000476332"/>
    </source>
</evidence>
<feature type="compositionally biased region" description="Acidic residues" evidence="1">
    <location>
        <begin position="425"/>
        <end position="438"/>
    </location>
</feature>
<feature type="compositionally biased region" description="Acidic residues" evidence="1">
    <location>
        <begin position="371"/>
        <end position="381"/>
    </location>
</feature>
<name>A0A6L9MFH1_9HYPH</name>
<evidence type="ECO:0000259" key="2">
    <source>
        <dbReference type="Pfam" id="PF05272"/>
    </source>
</evidence>
<sequence length="932" mass="106301">MSKSQFANDIIRISGGRQSLGKVKNITPSWGMLTATLSKPQITQETFKQYMALKKEEQDLLKNVNGFWIGSHCIDGRRKKTNLRPRDVLALDFDNMTPALLSKIMRREFNILKRVEFFIHTTRKHTAEKPRIRMVFPLAKPCQIDDYTALSRIVAWSIDKTMEAVDDVSFRPAQMMYNPSHSRDAEFIAKLFAGEMLLDPRDVFKAFRARDLDPHNHLHLPYSESQGQKRLAAEKAEDPWEKDGIVGAFCRAFPIEQAIAEFLPEDYGPGDMSGAKPRYTYLKGTTANGVEIQDDGRFLYSHHTSDPLSDMLVNAFDAVRIVKFGALDEKVDEDTPIGKRPSFKKMVEFAQAIPAVKKDLVERRFSDVEEAFDDLDPEPEDDVHPSPPRTPDVPSSRELSAEELELLGPSVDDAEEGGGRIPADAFDDLPADPDEEIEKSEQVSKAAERPPEDWRQDLDATKDGGLKKTIYNYSVIFQNDSRFYKRFADNEMLQGEVLYRPITSRSRFGVDLPVRDRENGDRIEDYMVAQMRTVLEGPAEFGGYGFPNAPTTNVNAAISLAAKSYRFHPVRNLVKEGRKPVIWDKVPRLETVLQRYFKVEDNPYIREAFRLMMLAAVTRAFEPGHKFDFCLIIQGEQGIGKSSFLEMLGRYSWYAVFDCGFDDVQKAVEKMQGHSIMEIGEMSAYHKSDMDAIKQFLSTTKDTVRLAYAHRAKEYHRQAVFFGTVNTDQFLRDLTGNRRMWPVKATLPRNVPFDFTAFAREVDQLWAEAYAIYAAMRAAKPKGSLYLDLSDAARPYAIAAQDGAQMETQAEIWGAQMAAWLETPVSKEEALNGGMTDRFDDLDGKLYLRTCVSTSQLWLDCLQMRREDLRPNQMQFSAAQSRIPGWRREDSRKKHKFDGVMLRALVREDATEAQIWERIMPYVELDDSDLTG</sequence>
<dbReference type="SUPFAM" id="SSF52540">
    <property type="entry name" value="P-loop containing nucleoside triphosphate hydrolases"/>
    <property type="match status" value="1"/>
</dbReference>
<dbReference type="EMBL" id="JAAAMJ010000003">
    <property type="protein sequence ID" value="NDV86547.1"/>
    <property type="molecule type" value="Genomic_DNA"/>
</dbReference>
<feature type="region of interest" description="Disordered" evidence="1">
    <location>
        <begin position="371"/>
        <end position="459"/>
    </location>
</feature>
<keyword evidence="4" id="KW-1185">Reference proteome</keyword>
<evidence type="ECO:0000313" key="3">
    <source>
        <dbReference type="EMBL" id="NDV86547.1"/>
    </source>
</evidence>
<comment type="caution">
    <text evidence="3">The sequence shown here is derived from an EMBL/GenBank/DDBJ whole genome shotgun (WGS) entry which is preliminary data.</text>
</comment>
<dbReference type="InterPro" id="IPR027417">
    <property type="entry name" value="P-loop_NTPase"/>
</dbReference>
<dbReference type="AlphaFoldDB" id="A0A6L9MFH1"/>
<dbReference type="Pfam" id="PF05272">
    <property type="entry name" value="VapE-like_dom"/>
    <property type="match status" value="1"/>
</dbReference>
<accession>A0A6L9MFH1</accession>
<proteinExistence type="predicted"/>
<feature type="domain" description="Virulence-associated protein E-like" evidence="2">
    <location>
        <begin position="582"/>
        <end position="778"/>
    </location>
</feature>
<dbReference type="PANTHER" id="PTHR34985">
    <property type="entry name" value="SLR0554 PROTEIN"/>
    <property type="match status" value="1"/>
</dbReference>
<feature type="compositionally biased region" description="Basic and acidic residues" evidence="1">
    <location>
        <begin position="439"/>
        <end position="459"/>
    </location>
</feature>
<organism evidence="3 4">
    <name type="scientific">Aurantimonas aggregata</name>
    <dbReference type="NCBI Taxonomy" id="2047720"/>
    <lineage>
        <taxon>Bacteria</taxon>
        <taxon>Pseudomonadati</taxon>
        <taxon>Pseudomonadota</taxon>
        <taxon>Alphaproteobacteria</taxon>
        <taxon>Hyphomicrobiales</taxon>
        <taxon>Aurantimonadaceae</taxon>
        <taxon>Aurantimonas</taxon>
    </lineage>
</organism>
<reference evidence="3 4" key="1">
    <citation type="submission" date="2020-01" db="EMBL/GenBank/DDBJ databases">
        <title>Genomes of bacteria type strains.</title>
        <authorList>
            <person name="Chen J."/>
            <person name="Zhu S."/>
            <person name="Chen J."/>
        </authorList>
    </citation>
    <scope>NUCLEOTIDE SEQUENCE [LARGE SCALE GENOMIC DNA]</scope>
    <source>
        <strain evidence="3 4">KCTC 52919</strain>
    </source>
</reference>
<protein>
    <recommendedName>
        <fullName evidence="2">Virulence-associated protein E-like domain-containing protein</fullName>
    </recommendedName>
</protein>
<gene>
    <name evidence="3" type="ORF">GTW51_07525</name>
</gene>
<dbReference type="InterPro" id="IPR007936">
    <property type="entry name" value="VapE-like_dom"/>
</dbReference>
<dbReference type="PANTHER" id="PTHR34985:SF1">
    <property type="entry name" value="SLR0554 PROTEIN"/>
    <property type="match status" value="1"/>
</dbReference>
<dbReference type="Proteomes" id="UP000476332">
    <property type="component" value="Unassembled WGS sequence"/>
</dbReference>
<dbReference type="RefSeq" id="WP_163043275.1">
    <property type="nucleotide sequence ID" value="NZ_JAAAMJ010000003.1"/>
</dbReference>
<evidence type="ECO:0000256" key="1">
    <source>
        <dbReference type="SAM" id="MobiDB-lite"/>
    </source>
</evidence>